<sequence>MPKKNYKRRKIGITIKNEKENQFLNLLSDKEFILSTKHGSYLNNIPCKEELSDFTGKLEEIYEKYCLNIEDNILLKLWNQRGKVKCFVNEHDNMIKIPPTPSKGKNISQIDIMKQNITERKEFLELRTTINKNDNNSNNMINTCYTKNHSETNVNKNNNTNNTFSNSKCNVISNFGKKRRNTAEREMCIEEQMGTLIQADLRRKMLLDEKVKRIKLEREEKMKQVKEKLRQQEINPMNKKSKLLQNKDVVEKIKKSKLPPLTQKSTKNFFNEQQDTKNNLKYTNNKLTNFNHSKKPNVIYENKNKRKRKSDMKDEIKFLIPPVKNGRYSESSDNMFIQNNKPLINCYTNINKFNDNSKKLTNKIDNESYKIENISDCDTTDDENNPFGIVPKWAQFENLKNSLIHQSKTFNSLTKIENVFGSFCFFKLRFPSNESHI</sequence>
<evidence type="ECO:0000313" key="9">
    <source>
        <dbReference type="Proteomes" id="UP000035682"/>
    </source>
</evidence>
<dbReference type="InterPro" id="IPR005635">
    <property type="entry name" value="Inner_centromere_prot_ARK-bd"/>
</dbReference>
<reference evidence="10" key="3">
    <citation type="submission" date="2020-12" db="UniProtKB">
        <authorList>
            <consortium name="WormBaseParasite"/>
        </authorList>
    </citation>
    <scope>IDENTIFICATION</scope>
</reference>
<reference evidence="8" key="2">
    <citation type="submission" date="2014-09" db="EMBL/GenBank/DDBJ databases">
        <authorList>
            <person name="Aslett A.Martin."/>
        </authorList>
    </citation>
    <scope>NUCLEOTIDE SEQUENCE</scope>
    <source>
        <strain evidence="8">ED321 Heterogonic</strain>
    </source>
</reference>
<dbReference type="WBParaSite" id="SRAE_2000107000.1">
    <property type="protein sequence ID" value="SRAE_2000107000.1"/>
    <property type="gene ID" value="WBGene00261271"/>
</dbReference>
<keyword evidence="6" id="KW-0539">Nucleus</keyword>
<protein>
    <submittedName>
        <fullName evidence="8 10">Inner centromere protein, ARK-binding domain-containing protein</fullName>
    </submittedName>
</protein>
<dbReference type="WormBase" id="SRAE_2000107000">
    <property type="protein sequence ID" value="SRP12089"/>
    <property type="gene ID" value="WBGene00261271"/>
</dbReference>
<feature type="domain" description="Inner centromere protein ARK-binding" evidence="7">
    <location>
        <begin position="375"/>
        <end position="421"/>
    </location>
</feature>
<comment type="similarity">
    <text evidence="3">Belongs to the INCENP family.</text>
</comment>
<evidence type="ECO:0000259" key="7">
    <source>
        <dbReference type="Pfam" id="PF03941"/>
    </source>
</evidence>
<comment type="subcellular location">
    <subcellularLocation>
        <location evidence="2">Cytoplasm</location>
        <location evidence="2">Cytoskeleton</location>
        <location evidence="2">Spindle</location>
    </subcellularLocation>
    <subcellularLocation>
        <location evidence="1">Nucleus</location>
    </subcellularLocation>
</comment>
<proteinExistence type="inferred from homology"/>
<keyword evidence="4" id="KW-0963">Cytoplasm</keyword>
<dbReference type="GO" id="GO:0005634">
    <property type="term" value="C:nucleus"/>
    <property type="evidence" value="ECO:0007669"/>
    <property type="project" value="UniProtKB-SubCell"/>
</dbReference>
<dbReference type="GO" id="GO:0005819">
    <property type="term" value="C:spindle"/>
    <property type="evidence" value="ECO:0007669"/>
    <property type="project" value="UniProtKB-SubCell"/>
</dbReference>
<evidence type="ECO:0000313" key="10">
    <source>
        <dbReference type="WBParaSite" id="SRAE_2000107000.1"/>
    </source>
</evidence>
<dbReference type="RefSeq" id="XP_024505601.1">
    <property type="nucleotide sequence ID" value="XM_024651978.1"/>
</dbReference>
<organism evidence="8">
    <name type="scientific">Strongyloides ratti</name>
    <name type="common">Parasitic roundworm</name>
    <dbReference type="NCBI Taxonomy" id="34506"/>
    <lineage>
        <taxon>Eukaryota</taxon>
        <taxon>Metazoa</taxon>
        <taxon>Ecdysozoa</taxon>
        <taxon>Nematoda</taxon>
        <taxon>Chromadorea</taxon>
        <taxon>Rhabditida</taxon>
        <taxon>Tylenchina</taxon>
        <taxon>Panagrolaimomorpha</taxon>
        <taxon>Strongyloidoidea</taxon>
        <taxon>Strongyloididae</taxon>
        <taxon>Strongyloides</taxon>
    </lineage>
</organism>
<reference evidence="9" key="1">
    <citation type="submission" date="2014-09" db="EMBL/GenBank/DDBJ databases">
        <authorList>
            <person name="Martin A.A."/>
        </authorList>
    </citation>
    <scope>NUCLEOTIDE SEQUENCE</scope>
    <source>
        <strain evidence="9">ED321</strain>
    </source>
</reference>
<keyword evidence="9" id="KW-1185">Reference proteome</keyword>
<evidence type="ECO:0000256" key="4">
    <source>
        <dbReference type="ARBA" id="ARBA00022490"/>
    </source>
</evidence>
<dbReference type="CTD" id="36378765"/>
<dbReference type="EMBL" id="LN609529">
    <property type="protein sequence ID" value="CEF66401.1"/>
    <property type="molecule type" value="Genomic_DNA"/>
</dbReference>
<dbReference type="Pfam" id="PF03941">
    <property type="entry name" value="INCENP_ARK-bind"/>
    <property type="match status" value="1"/>
</dbReference>
<evidence type="ECO:0000313" key="8">
    <source>
        <dbReference type="EMBL" id="CEF66401.1"/>
    </source>
</evidence>
<keyword evidence="5" id="KW-0206">Cytoskeleton</keyword>
<dbReference type="AlphaFoldDB" id="A0A090L9D5"/>
<evidence type="ECO:0000256" key="3">
    <source>
        <dbReference type="ARBA" id="ARBA00010042"/>
    </source>
</evidence>
<name>A0A090L9D5_STRRB</name>
<accession>A0A090L9D5</accession>
<gene>
    <name evidence="8 10 11" type="ORF">SRAE_2000107000</name>
</gene>
<evidence type="ECO:0000256" key="1">
    <source>
        <dbReference type="ARBA" id="ARBA00004123"/>
    </source>
</evidence>
<evidence type="ECO:0000256" key="5">
    <source>
        <dbReference type="ARBA" id="ARBA00023212"/>
    </source>
</evidence>
<dbReference type="Proteomes" id="UP000035682">
    <property type="component" value="Unplaced"/>
</dbReference>
<evidence type="ECO:0000256" key="2">
    <source>
        <dbReference type="ARBA" id="ARBA00004186"/>
    </source>
</evidence>
<dbReference type="GeneID" id="36378765"/>
<evidence type="ECO:0000256" key="6">
    <source>
        <dbReference type="ARBA" id="ARBA00023242"/>
    </source>
</evidence>
<evidence type="ECO:0000313" key="11">
    <source>
        <dbReference type="WormBase" id="SRAE_2000107000"/>
    </source>
</evidence>